<name>A0A7S8IG71_9CHLR</name>
<keyword evidence="1" id="KW-0472">Membrane</keyword>
<evidence type="ECO:0000313" key="3">
    <source>
        <dbReference type="Proteomes" id="UP000594468"/>
    </source>
</evidence>
<dbReference type="AlphaFoldDB" id="A0A7S8IG71"/>
<feature type="transmembrane region" description="Helical" evidence="1">
    <location>
        <begin position="305"/>
        <end position="326"/>
    </location>
</feature>
<dbReference type="KEGG" id="pmet:G4Y79_07815"/>
<organism evidence="2 3">
    <name type="scientific">Phototrophicus methaneseepsis</name>
    <dbReference type="NCBI Taxonomy" id="2710758"/>
    <lineage>
        <taxon>Bacteria</taxon>
        <taxon>Bacillati</taxon>
        <taxon>Chloroflexota</taxon>
        <taxon>Candidatus Thermofontia</taxon>
        <taxon>Phototrophicales</taxon>
        <taxon>Phototrophicaceae</taxon>
        <taxon>Phototrophicus</taxon>
    </lineage>
</organism>
<keyword evidence="3" id="KW-1185">Reference proteome</keyword>
<accession>A0A7S8IG71</accession>
<sequence length="333" mass="37433">MPKPNLIFYCELDEPGLIEMFTGGRVVTLLEEIGASVSMGIRDMSDGRAEIVRSLNAANIPVIAWLLLPQEQGYWFNAGNWPYAQQRYHAFKDWSAKHNLQWAGIGLDIEPDRNEIEFLISSGGKGVFRLLKRAFSTSDALVRAQFAYEQLVAQMRADGFSVDVYHIPTIIDERRAGSHTLSHLFQLVDVPADREVLMLYSSFFGKNGVGGLWSYASQAQSIGVGSTGGGVEIGDLPSRILSWDEFARDLRLASYHTTNIHVFSLEGCVQQHYLENLIDFDWAADVAIPRESARTFDRMRLALQAILWLSARPRVILGTLLVLWLARQRRQAS</sequence>
<dbReference type="EMBL" id="CP062983">
    <property type="protein sequence ID" value="QPC84269.1"/>
    <property type="molecule type" value="Genomic_DNA"/>
</dbReference>
<dbReference type="RefSeq" id="WP_195172332.1">
    <property type="nucleotide sequence ID" value="NZ_CP062983.1"/>
</dbReference>
<reference evidence="2 3" key="1">
    <citation type="submission" date="2020-02" db="EMBL/GenBank/DDBJ databases">
        <authorList>
            <person name="Zheng R.K."/>
            <person name="Sun C.M."/>
        </authorList>
    </citation>
    <scope>NUCLEOTIDE SEQUENCE [LARGE SCALE GENOMIC DNA]</scope>
    <source>
        <strain evidence="3">rifampicinis</strain>
    </source>
</reference>
<protein>
    <submittedName>
        <fullName evidence="2">Uncharacterized protein</fullName>
    </submittedName>
</protein>
<dbReference type="Proteomes" id="UP000594468">
    <property type="component" value="Chromosome"/>
</dbReference>
<proteinExistence type="predicted"/>
<keyword evidence="1" id="KW-1133">Transmembrane helix</keyword>
<gene>
    <name evidence="2" type="ORF">G4Y79_07815</name>
</gene>
<evidence type="ECO:0000256" key="1">
    <source>
        <dbReference type="SAM" id="Phobius"/>
    </source>
</evidence>
<evidence type="ECO:0000313" key="2">
    <source>
        <dbReference type="EMBL" id="QPC84269.1"/>
    </source>
</evidence>
<keyword evidence="1" id="KW-0812">Transmembrane</keyword>